<evidence type="ECO:0000313" key="4">
    <source>
        <dbReference type="Proteomes" id="UP001652627"/>
    </source>
</evidence>
<dbReference type="PANTHER" id="PTHR46019">
    <property type="entry name" value="BPI FOLD-CONTAINING FAMILY B MEMBER 4-RELATED"/>
    <property type="match status" value="1"/>
</dbReference>
<evidence type="ECO:0000313" key="5">
    <source>
        <dbReference type="RefSeq" id="XP_067163756.1"/>
    </source>
</evidence>
<dbReference type="InterPro" id="IPR051660">
    <property type="entry name" value="BPI_fold-BPI/LBP"/>
</dbReference>
<feature type="domain" description="Lipid-binding serum glycoprotein C-terminal" evidence="3">
    <location>
        <begin position="258"/>
        <end position="459"/>
    </location>
</feature>
<proteinExistence type="predicted"/>
<protein>
    <submittedName>
        <fullName evidence="5">BPI fold-containing family B member 4-like</fullName>
    </submittedName>
</protein>
<dbReference type="PANTHER" id="PTHR46019:SF4">
    <property type="entry name" value="BPI FOLD-CONTAINING FAMILY B MEMBER 4"/>
    <property type="match status" value="1"/>
</dbReference>
<dbReference type="InterPro" id="IPR017943">
    <property type="entry name" value="Bactericidal_perm-incr_a/b_dom"/>
</dbReference>
<evidence type="ECO:0000256" key="1">
    <source>
        <dbReference type="SAM" id="SignalP"/>
    </source>
</evidence>
<dbReference type="Pfam" id="PF01273">
    <property type="entry name" value="LBP_BPI_CETP"/>
    <property type="match status" value="1"/>
</dbReference>
<name>A0ABM4FFM2_9AVES</name>
<dbReference type="InterPro" id="IPR001124">
    <property type="entry name" value="Lipid-bd_serum_glycop_C"/>
</dbReference>
<organism evidence="4 5">
    <name type="scientific">Apteryx mantelli</name>
    <name type="common">North Island brown kiwi</name>
    <dbReference type="NCBI Taxonomy" id="2696672"/>
    <lineage>
        <taxon>Eukaryota</taxon>
        <taxon>Metazoa</taxon>
        <taxon>Chordata</taxon>
        <taxon>Craniata</taxon>
        <taxon>Vertebrata</taxon>
        <taxon>Euteleostomi</taxon>
        <taxon>Archelosauria</taxon>
        <taxon>Archosauria</taxon>
        <taxon>Dinosauria</taxon>
        <taxon>Saurischia</taxon>
        <taxon>Theropoda</taxon>
        <taxon>Coelurosauria</taxon>
        <taxon>Aves</taxon>
        <taxon>Palaeognathae</taxon>
        <taxon>Apterygiformes</taxon>
        <taxon>Apterygidae</taxon>
        <taxon>Apteryx</taxon>
    </lineage>
</organism>
<dbReference type="SMART" id="SM00328">
    <property type="entry name" value="BPI1"/>
    <property type="match status" value="1"/>
</dbReference>
<feature type="domain" description="Lipid-binding serum glycoprotein N-terminal" evidence="2">
    <location>
        <begin position="29"/>
        <end position="244"/>
    </location>
</feature>
<reference evidence="5" key="1">
    <citation type="submission" date="2025-08" db="UniProtKB">
        <authorList>
            <consortium name="RefSeq"/>
        </authorList>
    </citation>
    <scope>IDENTIFICATION</scope>
    <source>
        <tissue evidence="5">Blood</tissue>
    </source>
</reference>
<dbReference type="Gene3D" id="3.15.20.10">
    <property type="entry name" value="Bactericidal permeability-increasing protein, domain 2"/>
    <property type="match status" value="1"/>
</dbReference>
<dbReference type="Pfam" id="PF02886">
    <property type="entry name" value="LBP_BPI_CETP_C"/>
    <property type="match status" value="1"/>
</dbReference>
<dbReference type="InterPro" id="IPR017942">
    <property type="entry name" value="Lipid-bd_serum_glycop_N"/>
</dbReference>
<feature type="signal peptide" evidence="1">
    <location>
        <begin position="1"/>
        <end position="21"/>
    </location>
</feature>
<dbReference type="SUPFAM" id="SSF55394">
    <property type="entry name" value="Bactericidal permeability-increasing protein, BPI"/>
    <property type="match status" value="2"/>
</dbReference>
<dbReference type="GeneID" id="106490851"/>
<keyword evidence="1" id="KW-0732">Signal</keyword>
<evidence type="ECO:0000259" key="2">
    <source>
        <dbReference type="SMART" id="SM00328"/>
    </source>
</evidence>
<dbReference type="Gene3D" id="3.15.10.10">
    <property type="entry name" value="Bactericidal permeability-increasing protein, domain 1"/>
    <property type="match status" value="1"/>
</dbReference>
<evidence type="ECO:0000259" key="3">
    <source>
        <dbReference type="SMART" id="SM00329"/>
    </source>
</evidence>
<keyword evidence="4" id="KW-1185">Reference proteome</keyword>
<sequence>MKMFKLFGVLFFCGLLTPSQEVLPGLSCAVSPGAMRNVLSGAILQNGLLQQHLQSLVLPNIMDEGGLLNAPISITGLHLVKAQFPELSVMLLPGIGVQMTIAAKLELRGNGLLGLLPEIIDIIADMSITANIKCTNYESGTVQVVIEDCLCIFGAIKVKLLSGLLSLSINDLVHNQLAGTLPGLLCSVINVVVNLVNIQLLGTLNAVIPVGTAGTIQYQLASLPFTSGLFLGLDLDGAVQQVGGSIIPHDSSSSALPPLMDKLLVLGLRQSFLNAAVSLIIQKQSQTFICMPEAFSGAKQLREAVMTLVAARCSSCPRTDPLSIEIAFSGNPLFLLEVKKATINLSVMIQLFIQRLDGSVLSLLLLKADLGLSVRFSITGRRLLLAPSLSSIALSLESSDVGISNISSLKPHCRTLLVEKFLPLLNGLLSVGIPLPNVLGIPFINADVQISAGLLAIFV</sequence>
<dbReference type="SMART" id="SM00329">
    <property type="entry name" value="BPI2"/>
    <property type="match status" value="1"/>
</dbReference>
<dbReference type="Proteomes" id="UP001652627">
    <property type="component" value="Chromosome 18"/>
</dbReference>
<gene>
    <name evidence="5" type="primary">LOC106490851</name>
</gene>
<dbReference type="RefSeq" id="XP_067163756.1">
    <property type="nucleotide sequence ID" value="XM_067307655.1"/>
</dbReference>
<accession>A0ABM4FFM2</accession>
<feature type="chain" id="PRO_5046058736" evidence="1">
    <location>
        <begin position="22"/>
        <end position="459"/>
    </location>
</feature>